<dbReference type="Proteomes" id="UP001060085">
    <property type="component" value="Linkage Group LG05"/>
</dbReference>
<accession>A0ACC0AJM7</accession>
<evidence type="ECO:0000313" key="2">
    <source>
        <dbReference type="Proteomes" id="UP001060085"/>
    </source>
</evidence>
<comment type="caution">
    <text evidence="1">The sequence shown here is derived from an EMBL/GenBank/DDBJ whole genome shotgun (WGS) entry which is preliminary data.</text>
</comment>
<evidence type="ECO:0000313" key="1">
    <source>
        <dbReference type="EMBL" id="KAI5660600.1"/>
    </source>
</evidence>
<protein>
    <submittedName>
        <fullName evidence="1">Uncharacterized protein</fullName>
    </submittedName>
</protein>
<keyword evidence="2" id="KW-1185">Reference proteome</keyword>
<reference evidence="2" key="1">
    <citation type="journal article" date="2023" name="Nat. Plants">
        <title>Single-cell RNA sequencing provides a high-resolution roadmap for understanding the multicellular compartmentation of specialized metabolism.</title>
        <authorList>
            <person name="Sun S."/>
            <person name="Shen X."/>
            <person name="Li Y."/>
            <person name="Li Y."/>
            <person name="Wang S."/>
            <person name="Li R."/>
            <person name="Zhang H."/>
            <person name="Shen G."/>
            <person name="Guo B."/>
            <person name="Wei J."/>
            <person name="Xu J."/>
            <person name="St-Pierre B."/>
            <person name="Chen S."/>
            <person name="Sun C."/>
        </authorList>
    </citation>
    <scope>NUCLEOTIDE SEQUENCE [LARGE SCALE GENOMIC DNA]</scope>
</reference>
<sequence>MIELLFSVIFGQMALILLLLFKTPLRKLLIMALDRVKRGRGPLVLQSVAATVFVIMVYTIYGIREMYSHPAETSNPTDQVFLAYQTLQASLMGFSLFLAMIIDRLHQYIRELRSLRNAMEAAKKQNRGFDDAKNGGGEELNALKVELSTYREKVNTLESELNAKLQELKAAEGNAESLKKQSEGLLLEYDRLLEENQNLRSQLQSIDQSASHSDDKKNS</sequence>
<name>A0ACC0AJM7_CATRO</name>
<organism evidence="1 2">
    <name type="scientific">Catharanthus roseus</name>
    <name type="common">Madagascar periwinkle</name>
    <name type="synonym">Vinca rosea</name>
    <dbReference type="NCBI Taxonomy" id="4058"/>
    <lineage>
        <taxon>Eukaryota</taxon>
        <taxon>Viridiplantae</taxon>
        <taxon>Streptophyta</taxon>
        <taxon>Embryophyta</taxon>
        <taxon>Tracheophyta</taxon>
        <taxon>Spermatophyta</taxon>
        <taxon>Magnoliopsida</taxon>
        <taxon>eudicotyledons</taxon>
        <taxon>Gunneridae</taxon>
        <taxon>Pentapetalae</taxon>
        <taxon>asterids</taxon>
        <taxon>lamiids</taxon>
        <taxon>Gentianales</taxon>
        <taxon>Apocynaceae</taxon>
        <taxon>Rauvolfioideae</taxon>
        <taxon>Vinceae</taxon>
        <taxon>Catharanthinae</taxon>
        <taxon>Catharanthus</taxon>
    </lineage>
</organism>
<proteinExistence type="predicted"/>
<dbReference type="EMBL" id="CM044705">
    <property type="protein sequence ID" value="KAI5660600.1"/>
    <property type="molecule type" value="Genomic_DNA"/>
</dbReference>
<gene>
    <name evidence="1" type="ORF">M9H77_19923</name>
</gene>